<reference evidence="3" key="1">
    <citation type="submission" date="2021-01" db="EMBL/GenBank/DDBJ databases">
        <authorList>
            <person name="Corre E."/>
            <person name="Pelletier E."/>
            <person name="Niang G."/>
            <person name="Scheremetjew M."/>
            <person name="Finn R."/>
            <person name="Kale V."/>
            <person name="Holt S."/>
            <person name="Cochrane G."/>
            <person name="Meng A."/>
            <person name="Brown T."/>
            <person name="Cohen L."/>
        </authorList>
    </citation>
    <scope>NUCLEOTIDE SEQUENCE</scope>
    <source>
        <strain evidence="3">Pop2</strain>
    </source>
</reference>
<dbReference type="Pfam" id="PF00610">
    <property type="entry name" value="DEP"/>
    <property type="match status" value="1"/>
</dbReference>
<feature type="domain" description="DEP" evidence="2">
    <location>
        <begin position="132"/>
        <end position="208"/>
    </location>
</feature>
<evidence type="ECO:0000313" key="3">
    <source>
        <dbReference type="EMBL" id="CAD9313868.1"/>
    </source>
</evidence>
<dbReference type="InterPro" id="IPR036390">
    <property type="entry name" value="WH_DNA-bd_sf"/>
</dbReference>
<dbReference type="InterPro" id="IPR010323">
    <property type="entry name" value="DUF924"/>
</dbReference>
<dbReference type="SUPFAM" id="SSF48452">
    <property type="entry name" value="TPR-like"/>
    <property type="match status" value="1"/>
</dbReference>
<proteinExistence type="predicted"/>
<dbReference type="InterPro" id="IPR011990">
    <property type="entry name" value="TPR-like_helical_dom_sf"/>
</dbReference>
<dbReference type="CDD" id="cd04371">
    <property type="entry name" value="DEP"/>
    <property type="match status" value="1"/>
</dbReference>
<dbReference type="InterPro" id="IPR051832">
    <property type="entry name" value="mTOR-Rac_regulators"/>
</dbReference>
<dbReference type="Gene3D" id="1.20.58.320">
    <property type="entry name" value="TPR-like"/>
    <property type="match status" value="1"/>
</dbReference>
<gene>
    <name evidence="3" type="ORF">DBRI1063_LOCUS274</name>
</gene>
<dbReference type="PANTHER" id="PTHR22829:SF16">
    <property type="entry name" value="PH DOMAIN-CONTAINING PROTEIN"/>
    <property type="match status" value="1"/>
</dbReference>
<name>A0A7S1VWX4_9STRA</name>
<evidence type="ECO:0000256" key="1">
    <source>
        <dbReference type="SAM" id="MobiDB-lite"/>
    </source>
</evidence>
<dbReference type="PANTHER" id="PTHR22829">
    <property type="entry name" value="DEP DOMAIN PROTEIN"/>
    <property type="match status" value="1"/>
</dbReference>
<dbReference type="EMBL" id="HBGN01000454">
    <property type="protein sequence ID" value="CAD9313868.1"/>
    <property type="molecule type" value="Transcribed_RNA"/>
</dbReference>
<dbReference type="InterPro" id="IPR000591">
    <property type="entry name" value="DEP_dom"/>
</dbReference>
<sequence>MKSALSFRRVSPTKKKINAAIKKGVTLFNNGRHDECLDVYLQTAKEVQPDVRESYLNYAIIDAEELRAAGKHKDGAWVMRDAFNEILEPSSKPEATTANMLHEDDSGWQDEREAPQDDDEMGRALSDVVEILRASIDLKTHNYIGKSHDECFRGSEAVDLLTSLHLSPSRIHATDKLALLWRGEFIVSVSHKSERSFHDGARLYRFASRAELQSSHDRFAALENAKKEGTEENCLLSTLNAALDKSTKPTGLDGKRPFNSVLVKNPSKYLSQLSLDVQSKEQEEGREIADFCTEVEPLIEVSDRKYHLKTYEKCFVGSEAVSKILEAKVVSSREEAVSKMTELVEAGLVYHVLEEHHFKDGPLFYKFSSTKELKKSIDAIANIHLSLSGDCAKYMALITRYHHLTCNLNITSILNDFYGCEDDSGWDISDLDNWRNNMKRWGFGRRTDQDDSMVDRLSPLLLNVDPDTWDVSGDPEWESPFGILAQIAIFDQVSRSAFRGTPDAFKWDELAKRATKVAIKKGYFESAYKSSLNRFVILLPLEHSESWEDQKLGVSLLLGMLSEIAVLDEGLSDYEIVKRLEFSKRLSVAFLEHAQVIAKFRRYPHRNRALGRTTSLEERIWLASDLVPRWAKSQNPQGEEGKKVIKGPTIPLKRLTRR</sequence>
<feature type="compositionally biased region" description="Basic and acidic residues" evidence="1">
    <location>
        <begin position="101"/>
        <end position="115"/>
    </location>
</feature>
<dbReference type="PROSITE" id="PS50186">
    <property type="entry name" value="DEP"/>
    <property type="match status" value="2"/>
</dbReference>
<dbReference type="GO" id="GO:0023051">
    <property type="term" value="P:regulation of signaling"/>
    <property type="evidence" value="ECO:0007669"/>
    <property type="project" value="TreeGrafter"/>
</dbReference>
<evidence type="ECO:0000259" key="2">
    <source>
        <dbReference type="PROSITE" id="PS50186"/>
    </source>
</evidence>
<feature type="domain" description="DEP" evidence="2">
    <location>
        <begin position="295"/>
        <end position="369"/>
    </location>
</feature>
<feature type="region of interest" description="Disordered" evidence="1">
    <location>
        <begin position="88"/>
        <end position="120"/>
    </location>
</feature>
<organism evidence="3">
    <name type="scientific">Ditylum brightwellii</name>
    <dbReference type="NCBI Taxonomy" id="49249"/>
    <lineage>
        <taxon>Eukaryota</taxon>
        <taxon>Sar</taxon>
        <taxon>Stramenopiles</taxon>
        <taxon>Ochrophyta</taxon>
        <taxon>Bacillariophyta</taxon>
        <taxon>Mediophyceae</taxon>
        <taxon>Lithodesmiophycidae</taxon>
        <taxon>Lithodesmiales</taxon>
        <taxon>Lithodesmiaceae</taxon>
        <taxon>Ditylum</taxon>
    </lineage>
</organism>
<dbReference type="GO" id="GO:0035556">
    <property type="term" value="P:intracellular signal transduction"/>
    <property type="evidence" value="ECO:0007669"/>
    <property type="project" value="InterPro"/>
</dbReference>
<dbReference type="SMART" id="SM00049">
    <property type="entry name" value="DEP"/>
    <property type="match status" value="2"/>
</dbReference>
<protein>
    <recommendedName>
        <fullName evidence="2">DEP domain-containing protein</fullName>
    </recommendedName>
</protein>
<accession>A0A7S1VWX4</accession>
<dbReference type="Gene3D" id="1.10.10.10">
    <property type="entry name" value="Winged helix-like DNA-binding domain superfamily/Winged helix DNA-binding domain"/>
    <property type="match status" value="2"/>
</dbReference>
<dbReference type="SUPFAM" id="SSF46785">
    <property type="entry name" value="Winged helix' DNA-binding domain"/>
    <property type="match status" value="2"/>
</dbReference>
<dbReference type="Pfam" id="PF06041">
    <property type="entry name" value="DUF924"/>
    <property type="match status" value="1"/>
</dbReference>
<dbReference type="AlphaFoldDB" id="A0A7S1VWX4"/>
<dbReference type="Gene3D" id="1.25.40.10">
    <property type="entry name" value="Tetratricopeptide repeat domain"/>
    <property type="match status" value="1"/>
</dbReference>
<dbReference type="InterPro" id="IPR036388">
    <property type="entry name" value="WH-like_DNA-bd_sf"/>
</dbReference>